<evidence type="ECO:0000259" key="1">
    <source>
        <dbReference type="Pfam" id="PF06568"/>
    </source>
</evidence>
<accession>A0ABT1LGL3</accession>
<feature type="domain" description="YjiS-like" evidence="1">
    <location>
        <begin position="36"/>
        <end position="65"/>
    </location>
</feature>
<proteinExistence type="predicted"/>
<comment type="caution">
    <text evidence="2">The sequence shown here is derived from an EMBL/GenBank/DDBJ whole genome shotgun (WGS) entry which is preliminary data.</text>
</comment>
<protein>
    <submittedName>
        <fullName evidence="2">DUF1127 domain-containing protein</fullName>
    </submittedName>
</protein>
<sequence length="93" mass="10258">MPSLVLSPRRASVSQPVIPWSRIGAAALRVALWPVRFYAARRQFAALAALNDHELHDIGLSRTDLISATALPRDVDPTQELARLVAARRHVGR</sequence>
<keyword evidence="3" id="KW-1185">Reference proteome</keyword>
<dbReference type="InterPro" id="IPR009506">
    <property type="entry name" value="YjiS-like"/>
</dbReference>
<dbReference type="Pfam" id="PF06568">
    <property type="entry name" value="YjiS-like"/>
    <property type="match status" value="1"/>
</dbReference>
<evidence type="ECO:0000313" key="3">
    <source>
        <dbReference type="Proteomes" id="UP001205890"/>
    </source>
</evidence>
<reference evidence="2 3" key="1">
    <citation type="submission" date="2022-07" db="EMBL/GenBank/DDBJ databases">
        <authorList>
            <person name="Li W.-J."/>
            <person name="Deng Q.-Q."/>
        </authorList>
    </citation>
    <scope>NUCLEOTIDE SEQUENCE [LARGE SCALE GENOMIC DNA]</scope>
    <source>
        <strain evidence="2 3">SYSU M60028</strain>
    </source>
</reference>
<dbReference type="RefSeq" id="WP_254745442.1">
    <property type="nucleotide sequence ID" value="NZ_JANCLU010000023.1"/>
</dbReference>
<dbReference type="EMBL" id="JANCLU010000023">
    <property type="protein sequence ID" value="MCP8940569.1"/>
    <property type="molecule type" value="Genomic_DNA"/>
</dbReference>
<dbReference type="Proteomes" id="UP001205890">
    <property type="component" value="Unassembled WGS sequence"/>
</dbReference>
<evidence type="ECO:0000313" key="2">
    <source>
        <dbReference type="EMBL" id="MCP8940569.1"/>
    </source>
</evidence>
<gene>
    <name evidence="2" type="ORF">NK718_18745</name>
</gene>
<name>A0ABT1LGL3_9HYPH</name>
<organism evidence="2 3">
    <name type="scientific">Alsobacter ponti</name>
    <dbReference type="NCBI Taxonomy" id="2962936"/>
    <lineage>
        <taxon>Bacteria</taxon>
        <taxon>Pseudomonadati</taxon>
        <taxon>Pseudomonadota</taxon>
        <taxon>Alphaproteobacteria</taxon>
        <taxon>Hyphomicrobiales</taxon>
        <taxon>Alsobacteraceae</taxon>
        <taxon>Alsobacter</taxon>
    </lineage>
</organism>